<evidence type="ECO:0000313" key="2">
    <source>
        <dbReference type="EMBL" id="GMS78983.1"/>
    </source>
</evidence>
<evidence type="ECO:0000313" key="3">
    <source>
        <dbReference type="Proteomes" id="UP001432027"/>
    </source>
</evidence>
<dbReference type="SUPFAM" id="SSF81383">
    <property type="entry name" value="F-box domain"/>
    <property type="match status" value="1"/>
</dbReference>
<comment type="caution">
    <text evidence="2">The sequence shown here is derived from an EMBL/GenBank/DDBJ whole genome shotgun (WGS) entry which is preliminary data.</text>
</comment>
<dbReference type="Pfam" id="PF00646">
    <property type="entry name" value="F-box"/>
    <property type="match status" value="1"/>
</dbReference>
<dbReference type="InterPro" id="IPR032675">
    <property type="entry name" value="LRR_dom_sf"/>
</dbReference>
<reference evidence="2" key="1">
    <citation type="submission" date="2023-10" db="EMBL/GenBank/DDBJ databases">
        <title>Genome assembly of Pristionchus species.</title>
        <authorList>
            <person name="Yoshida K."/>
            <person name="Sommer R.J."/>
        </authorList>
    </citation>
    <scope>NUCLEOTIDE SEQUENCE</scope>
    <source>
        <strain evidence="2">RS0144</strain>
    </source>
</reference>
<protein>
    <recommendedName>
        <fullName evidence="1">F-box domain-containing protein</fullName>
    </recommendedName>
</protein>
<dbReference type="Gene3D" id="3.80.10.10">
    <property type="entry name" value="Ribonuclease Inhibitor"/>
    <property type="match status" value="1"/>
</dbReference>
<name>A0AAV5SA82_9BILA</name>
<dbReference type="InterPro" id="IPR036047">
    <property type="entry name" value="F-box-like_dom_sf"/>
</dbReference>
<dbReference type="InterPro" id="IPR001810">
    <property type="entry name" value="F-box_dom"/>
</dbReference>
<sequence length="334" mass="37667">SQMLDVLPSELLTSILGHTTKQDKLSTSMVCRRVQFVICSTRSLKKRPDEIIISSRLVHPVTYQLGRLRMGKEKMERGKRRLVVTLKRNQRERRETVIDTMEADEIDDSLPSTSNKLSELEDILAQCIHGHILRLSAVLINIALLDLLSSSSTELNRVSIVNLELCVFADEEGLLQSLRSFLSKTSVRYLILEFCREEGEKRIICDELFDGLTHLQSISLQERLPGANGISKDLVENWLSSASAPYRIDFPNVESAISLESVMRLIEFAARTPRPFKTVWNLGTIRNTDKGALASLLLLAEPELSIAIHIDMVGQRQIKITHPFLDVVFTTIGC</sequence>
<proteinExistence type="predicted"/>
<evidence type="ECO:0000259" key="1">
    <source>
        <dbReference type="PROSITE" id="PS50181"/>
    </source>
</evidence>
<dbReference type="Proteomes" id="UP001432027">
    <property type="component" value="Unassembled WGS sequence"/>
</dbReference>
<dbReference type="PROSITE" id="PS50181">
    <property type="entry name" value="FBOX"/>
    <property type="match status" value="1"/>
</dbReference>
<dbReference type="AlphaFoldDB" id="A0AAV5SA82"/>
<feature type="non-terminal residue" evidence="2">
    <location>
        <position position="1"/>
    </location>
</feature>
<accession>A0AAV5SA82</accession>
<feature type="domain" description="F-box" evidence="1">
    <location>
        <begin position="1"/>
        <end position="47"/>
    </location>
</feature>
<keyword evidence="3" id="KW-1185">Reference proteome</keyword>
<organism evidence="2 3">
    <name type="scientific">Pristionchus entomophagus</name>
    <dbReference type="NCBI Taxonomy" id="358040"/>
    <lineage>
        <taxon>Eukaryota</taxon>
        <taxon>Metazoa</taxon>
        <taxon>Ecdysozoa</taxon>
        <taxon>Nematoda</taxon>
        <taxon>Chromadorea</taxon>
        <taxon>Rhabditida</taxon>
        <taxon>Rhabditina</taxon>
        <taxon>Diplogasteromorpha</taxon>
        <taxon>Diplogasteroidea</taxon>
        <taxon>Neodiplogasteridae</taxon>
        <taxon>Pristionchus</taxon>
    </lineage>
</organism>
<dbReference type="EMBL" id="BTSX01000001">
    <property type="protein sequence ID" value="GMS78983.1"/>
    <property type="molecule type" value="Genomic_DNA"/>
</dbReference>
<gene>
    <name evidence="2" type="ORF">PENTCL1PPCAC_1158</name>
</gene>